<organism evidence="2 3">
    <name type="scientific">Bursaphelenchus okinawaensis</name>
    <dbReference type="NCBI Taxonomy" id="465554"/>
    <lineage>
        <taxon>Eukaryota</taxon>
        <taxon>Metazoa</taxon>
        <taxon>Ecdysozoa</taxon>
        <taxon>Nematoda</taxon>
        <taxon>Chromadorea</taxon>
        <taxon>Rhabditida</taxon>
        <taxon>Tylenchina</taxon>
        <taxon>Tylenchomorpha</taxon>
        <taxon>Aphelenchoidea</taxon>
        <taxon>Aphelenchoididae</taxon>
        <taxon>Bursaphelenchus</taxon>
    </lineage>
</organism>
<dbReference type="Proteomes" id="UP000614601">
    <property type="component" value="Unassembled WGS sequence"/>
</dbReference>
<keyword evidence="1" id="KW-1133">Transmembrane helix</keyword>
<evidence type="ECO:0000256" key="1">
    <source>
        <dbReference type="SAM" id="Phobius"/>
    </source>
</evidence>
<keyword evidence="1" id="KW-0472">Membrane</keyword>
<feature type="transmembrane region" description="Helical" evidence="1">
    <location>
        <begin position="51"/>
        <end position="70"/>
    </location>
</feature>
<dbReference type="Proteomes" id="UP000783686">
    <property type="component" value="Unassembled WGS sequence"/>
</dbReference>
<accession>A0A811JWZ1</accession>
<dbReference type="EMBL" id="CAJFCW020000001">
    <property type="protein sequence ID" value="CAG9086603.1"/>
    <property type="molecule type" value="Genomic_DNA"/>
</dbReference>
<keyword evidence="1" id="KW-0812">Transmembrane</keyword>
<evidence type="ECO:0000313" key="3">
    <source>
        <dbReference type="Proteomes" id="UP000614601"/>
    </source>
</evidence>
<dbReference type="EMBL" id="CAJFDH010000001">
    <property type="protein sequence ID" value="CAD5207771.1"/>
    <property type="molecule type" value="Genomic_DNA"/>
</dbReference>
<reference evidence="2" key="1">
    <citation type="submission" date="2020-09" db="EMBL/GenBank/DDBJ databases">
        <authorList>
            <person name="Kikuchi T."/>
        </authorList>
    </citation>
    <scope>NUCLEOTIDE SEQUENCE</scope>
    <source>
        <strain evidence="2">SH1</strain>
    </source>
</reference>
<dbReference type="OrthoDB" id="10536038at2759"/>
<protein>
    <submittedName>
        <fullName evidence="2">Uncharacterized protein</fullName>
    </submittedName>
</protein>
<sequence>MSTMQNVELTAIDDYVQEFSPQVDPKPRSWPPLQGIALVEVRHELLMYGEVLAIVFLLVGLVNVALYPWVRFGHVNVLHNYENVLNFDVDKFDEVYGNLTELISFPTEGVSPAEMLESVTYKSPGCAVSTDLPPNQTAEHKVKCETATHLRNGFMYFAKQASYDQYKELVAAKSFQKFHKYECCHHNRLKLCPCGFVVENATHCFGPAPLEETCDDFANGTHFVSMVESDPMCKEFVEMFENKGYPETKVESGLDYCAVLVRSSYGNMWDNGYGFCVYKKPPYTPYYML</sequence>
<dbReference type="AlphaFoldDB" id="A0A811JWZ1"/>
<comment type="caution">
    <text evidence="2">The sequence shown here is derived from an EMBL/GenBank/DDBJ whole genome shotgun (WGS) entry which is preliminary data.</text>
</comment>
<gene>
    <name evidence="2" type="ORF">BOKJ2_LOCUS2364</name>
</gene>
<evidence type="ECO:0000313" key="2">
    <source>
        <dbReference type="EMBL" id="CAD5207771.1"/>
    </source>
</evidence>
<proteinExistence type="predicted"/>
<name>A0A811JWZ1_9BILA</name>
<keyword evidence="3" id="KW-1185">Reference proteome</keyword>